<feature type="active site" description="Charge relay system" evidence="5">
    <location>
        <position position="626"/>
    </location>
</feature>
<comment type="similarity">
    <text evidence="1 5">Belongs to the peptidase S8 family.</text>
</comment>
<keyword evidence="2 5" id="KW-0645">Protease</keyword>
<dbReference type="PANTHER" id="PTHR43806">
    <property type="entry name" value="PEPTIDASE S8"/>
    <property type="match status" value="1"/>
</dbReference>
<evidence type="ECO:0000259" key="7">
    <source>
        <dbReference type="Pfam" id="PF24476"/>
    </source>
</evidence>
<dbReference type="InterPro" id="IPR015500">
    <property type="entry name" value="Peptidase_S8_subtilisin-rel"/>
</dbReference>
<dbReference type="PROSITE" id="PS51892">
    <property type="entry name" value="SUBTILASE"/>
    <property type="match status" value="1"/>
</dbReference>
<dbReference type="Proteomes" id="UP000664534">
    <property type="component" value="Unassembled WGS sequence"/>
</dbReference>
<reference evidence="8" key="1">
    <citation type="submission" date="2021-03" db="EMBL/GenBank/DDBJ databases">
        <authorList>
            <person name="Tagirdzhanova G."/>
        </authorList>
    </citation>
    <scope>NUCLEOTIDE SEQUENCE</scope>
</reference>
<dbReference type="PROSITE" id="PS00138">
    <property type="entry name" value="SUBTILASE_SER"/>
    <property type="match status" value="1"/>
</dbReference>
<evidence type="ECO:0000313" key="8">
    <source>
        <dbReference type="EMBL" id="CAF9916963.1"/>
    </source>
</evidence>
<evidence type="ECO:0000256" key="2">
    <source>
        <dbReference type="ARBA" id="ARBA00022670"/>
    </source>
</evidence>
<evidence type="ECO:0000313" key="9">
    <source>
        <dbReference type="Proteomes" id="UP000664534"/>
    </source>
</evidence>
<evidence type="ECO:0000256" key="5">
    <source>
        <dbReference type="PROSITE-ProRule" id="PRU01240"/>
    </source>
</evidence>
<dbReference type="Pfam" id="PF24476">
    <property type="entry name" value="DUF7580"/>
    <property type="match status" value="1"/>
</dbReference>
<proteinExistence type="inferred from homology"/>
<dbReference type="Gene3D" id="3.40.50.200">
    <property type="entry name" value="Peptidase S8/S53 domain"/>
    <property type="match status" value="1"/>
</dbReference>
<dbReference type="InterPro" id="IPR036852">
    <property type="entry name" value="Peptidase_S8/S53_dom_sf"/>
</dbReference>
<organism evidence="8 9">
    <name type="scientific">Imshaugia aleurites</name>
    <dbReference type="NCBI Taxonomy" id="172621"/>
    <lineage>
        <taxon>Eukaryota</taxon>
        <taxon>Fungi</taxon>
        <taxon>Dikarya</taxon>
        <taxon>Ascomycota</taxon>
        <taxon>Pezizomycotina</taxon>
        <taxon>Lecanoromycetes</taxon>
        <taxon>OSLEUM clade</taxon>
        <taxon>Lecanoromycetidae</taxon>
        <taxon>Lecanorales</taxon>
        <taxon>Lecanorineae</taxon>
        <taxon>Parmeliaceae</taxon>
        <taxon>Imshaugia</taxon>
    </lineage>
</organism>
<evidence type="ECO:0000256" key="3">
    <source>
        <dbReference type="ARBA" id="ARBA00022801"/>
    </source>
</evidence>
<evidence type="ECO:0000256" key="4">
    <source>
        <dbReference type="ARBA" id="ARBA00022825"/>
    </source>
</evidence>
<evidence type="ECO:0000259" key="6">
    <source>
        <dbReference type="Pfam" id="PF00082"/>
    </source>
</evidence>
<dbReference type="CDD" id="cd00306">
    <property type="entry name" value="Peptidases_S8_S53"/>
    <property type="match status" value="1"/>
</dbReference>
<accession>A0A8H3F7F1</accession>
<feature type="active site" description="Charge relay system" evidence="5">
    <location>
        <position position="586"/>
    </location>
</feature>
<evidence type="ECO:0000256" key="1">
    <source>
        <dbReference type="ARBA" id="ARBA00011073"/>
    </source>
</evidence>
<dbReference type="InterPro" id="IPR056002">
    <property type="entry name" value="DUF7580"/>
</dbReference>
<dbReference type="InterPro" id="IPR050131">
    <property type="entry name" value="Peptidase_S8_subtilisin-like"/>
</dbReference>
<dbReference type="OrthoDB" id="3797656at2759"/>
<gene>
    <name evidence="8" type="ORF">IMSHALPRED_003357</name>
</gene>
<dbReference type="PRINTS" id="PR00723">
    <property type="entry name" value="SUBTILISIN"/>
</dbReference>
<dbReference type="EMBL" id="CAJPDT010000017">
    <property type="protein sequence ID" value="CAF9916963.1"/>
    <property type="molecule type" value="Genomic_DNA"/>
</dbReference>
<dbReference type="GO" id="GO:0006508">
    <property type="term" value="P:proteolysis"/>
    <property type="evidence" value="ECO:0007669"/>
    <property type="project" value="UniProtKB-KW"/>
</dbReference>
<dbReference type="GO" id="GO:0004252">
    <property type="term" value="F:serine-type endopeptidase activity"/>
    <property type="evidence" value="ECO:0007669"/>
    <property type="project" value="UniProtKB-UniRule"/>
</dbReference>
<keyword evidence="9" id="KW-1185">Reference proteome</keyword>
<comment type="caution">
    <text evidence="8">The sequence shown here is derived from an EMBL/GenBank/DDBJ whole genome shotgun (WGS) entry which is preliminary data.</text>
</comment>
<sequence length="869" mass="98698">MEPADSSDFLWELARVSSQQVSSLVTILARDLAAKKGAREHSERARILSQIAAELWIIGSHLEQNSPDQRLHWWPREDLPRIDRRSGQLSSQLPTLKSLSASEHIEDRIRLSISNFASTRTPLLFLRSYLGPFELFSKSMEKQVEIPGQTRARLEEPDDYEAHVNKSLYNALHLYSICSCSDSQSPDSTIKRHGGRLLLKEHQPRDSHILFDVLFFSTPPLVVNGSKRVAFSGQPRGSGIESSSSQEYSEVIEGGTVCKFLGREELEEVRICLEVQAKNPKKLDEDEPIDRYIAPKPSISLAKALEVYRLSAKMKIVLAYILARSVWQFYESDWMESRWTSDTIHFVLERSLNDGETKAYPGKPFFVFQFDDSTNGFMEYCTHDSLLHRYPRVLALGVLLVQIGREGHIAENINQTQSRTITQSINRDYLMGPTAFSEKSWPDFGFSPNGVLANRYKSVVQKCFDREIFKDPKAPTHTHAEQDIGERRAMLFKQIIYPLKELLEDMGWDDRETLEPMDLKSPQERLQGNYSSELLRTELPKASTKVTQMHGSTEWLRKVSSLNQDIVPSFRHKSSPQERIRIAILDTGYDRETIFFDNVDRKSRIKGWKDWVDNLSDEDARDQDGHGTHSLSLVMKVAPAADLYVARVARDEKDLKKDLQTASDNVAKAIAWAVDECRADIVTMSFGFREEVLVGNKRVISDAILGAVQKRRYDILFFAAAANDGANEREMFPADHEFVFSIRGTNSGGYFQDFNPPPNFDGSIVFGTLGHDVPSAWLSNYPDEVYKSGTSVATPIAAGIAATILGYARFRFAERPASMPGKLWTKSGMTSMFLKMSTPMSKRQYYLHPFEFMQRDHEGREAMMVDACA</sequence>
<dbReference type="InterPro" id="IPR023828">
    <property type="entry name" value="Peptidase_S8_Ser-AS"/>
</dbReference>
<feature type="domain" description="Peptidase S8/S53" evidence="6">
    <location>
        <begin position="580"/>
        <end position="806"/>
    </location>
</feature>
<dbReference type="InterPro" id="IPR000209">
    <property type="entry name" value="Peptidase_S8/S53_dom"/>
</dbReference>
<keyword evidence="4 5" id="KW-0720">Serine protease</keyword>
<feature type="domain" description="DUF7580" evidence="7">
    <location>
        <begin position="257"/>
        <end position="503"/>
    </location>
</feature>
<dbReference type="PANTHER" id="PTHR43806:SF11">
    <property type="entry name" value="CEREVISIN-RELATED"/>
    <property type="match status" value="1"/>
</dbReference>
<dbReference type="SUPFAM" id="SSF52743">
    <property type="entry name" value="Subtilisin-like"/>
    <property type="match status" value="1"/>
</dbReference>
<evidence type="ECO:0008006" key="10">
    <source>
        <dbReference type="Google" id="ProtNLM"/>
    </source>
</evidence>
<dbReference type="AlphaFoldDB" id="A0A8H3F7F1"/>
<keyword evidence="3 5" id="KW-0378">Hydrolase</keyword>
<feature type="active site" description="Charge relay system" evidence="5">
    <location>
        <position position="791"/>
    </location>
</feature>
<protein>
    <recommendedName>
        <fullName evidence="10">Peptidase S8/S53 domain-containing protein</fullName>
    </recommendedName>
</protein>
<name>A0A8H3F7F1_9LECA</name>
<dbReference type="Pfam" id="PF00082">
    <property type="entry name" value="Peptidase_S8"/>
    <property type="match status" value="1"/>
</dbReference>